<comment type="caution">
    <text evidence="1">The sequence shown here is derived from an EMBL/GenBank/DDBJ whole genome shotgun (WGS) entry which is preliminary data.</text>
</comment>
<evidence type="ECO:0000313" key="1">
    <source>
        <dbReference type="EMBL" id="MBC3883330.1"/>
    </source>
</evidence>
<proteinExistence type="predicted"/>
<keyword evidence="2" id="KW-1185">Reference proteome</keyword>
<protein>
    <submittedName>
        <fullName evidence="1">Uncharacterized protein</fullName>
    </submittedName>
</protein>
<dbReference type="Proteomes" id="UP000627446">
    <property type="component" value="Unassembled WGS sequence"/>
</dbReference>
<gene>
    <name evidence="1" type="ORF">H8K36_18205</name>
</gene>
<organism evidence="1 2">
    <name type="scientific">Undibacterium nitidum</name>
    <dbReference type="NCBI Taxonomy" id="2762298"/>
    <lineage>
        <taxon>Bacteria</taxon>
        <taxon>Pseudomonadati</taxon>
        <taxon>Pseudomonadota</taxon>
        <taxon>Betaproteobacteria</taxon>
        <taxon>Burkholderiales</taxon>
        <taxon>Oxalobacteraceae</taxon>
        <taxon>Undibacterium</taxon>
    </lineage>
</organism>
<reference evidence="1" key="1">
    <citation type="submission" date="2020-08" db="EMBL/GenBank/DDBJ databases">
        <title>Novel species isolated from subtropical streams in China.</title>
        <authorList>
            <person name="Lu H."/>
        </authorList>
    </citation>
    <scope>NUCLEOTIDE SEQUENCE</scope>
    <source>
        <strain evidence="1">LX22W</strain>
    </source>
</reference>
<name>A0A923HPK2_9BURK</name>
<sequence>MARYLPLFALHIDHEFFGDGENAQVFTPQIEASKACAAKMEKESLLVRTVTGGIEVWQEQLEWRDTSEVFDFEFLVSSSDPNIDTYTAWDIAKPICYQLVQQNAEQTISSFVAKSAETEDFGLSSFERQRRPILFSVKLPHALTPSTVGDVKKYQIQLRSKHMHWKYYFSGALAKKKLEIVDLDANSESDYRFIPSRQVVIENSLAFVSEVKLPMRSIPPQRFQLREEDANGRVLMRRLPNASIDKIGKEKGPDGQSLVVAEIYIHQ</sequence>
<dbReference type="AlphaFoldDB" id="A0A923HPK2"/>
<dbReference type="RefSeq" id="WP_186917951.1">
    <property type="nucleotide sequence ID" value="NZ_JACOFZ010000013.1"/>
</dbReference>
<accession>A0A923HPK2</accession>
<dbReference type="EMBL" id="JACOFZ010000013">
    <property type="protein sequence ID" value="MBC3883330.1"/>
    <property type="molecule type" value="Genomic_DNA"/>
</dbReference>
<evidence type="ECO:0000313" key="2">
    <source>
        <dbReference type="Proteomes" id="UP000627446"/>
    </source>
</evidence>